<sequence length="245" mass="27013">MYERFAHEYAAHAEDSAYNALYDRPAVLGLAGDVAGLAVFDAACGPGLYARELLDRGARVTGCDVSPTLVDLARARCGGRADLRVHDLSEPLSWVPDGSADLVVFALALHYIDDREALLREFRRILAPDGALVLSTEHPTTGWARLGGSYFTEEPVEESLSPERDWPIRAWRRPLTAICAEFRAAGFLIEELLEPRPVPEMADRYPEDHAKLESLPAFIAFRLIPAPPSPPRPPGRPRPPSRPGR</sequence>
<accession>A0A5C4JAV2</accession>
<dbReference type="GO" id="GO:0032259">
    <property type="term" value="P:methylation"/>
    <property type="evidence" value="ECO:0007669"/>
    <property type="project" value="UniProtKB-KW"/>
</dbReference>
<evidence type="ECO:0000313" key="4">
    <source>
        <dbReference type="Proteomes" id="UP000309174"/>
    </source>
</evidence>
<dbReference type="AlphaFoldDB" id="A0A5C4JAV2"/>
<keyword evidence="3" id="KW-0808">Transferase</keyword>
<dbReference type="OrthoDB" id="5566900at2"/>
<dbReference type="RefSeq" id="WP_138646330.1">
    <property type="nucleotide sequence ID" value="NZ_VCKW01000086.1"/>
</dbReference>
<organism evidence="3 4">
    <name type="scientific">Actinomadura soli</name>
    <dbReference type="NCBI Taxonomy" id="2508997"/>
    <lineage>
        <taxon>Bacteria</taxon>
        <taxon>Bacillati</taxon>
        <taxon>Actinomycetota</taxon>
        <taxon>Actinomycetes</taxon>
        <taxon>Streptosporangiales</taxon>
        <taxon>Thermomonosporaceae</taxon>
        <taxon>Actinomadura</taxon>
    </lineage>
</organism>
<dbReference type="PANTHER" id="PTHR43591">
    <property type="entry name" value="METHYLTRANSFERASE"/>
    <property type="match status" value="1"/>
</dbReference>
<protein>
    <submittedName>
        <fullName evidence="3">Class I SAM-dependent methyltransferase</fullName>
    </submittedName>
</protein>
<dbReference type="PANTHER" id="PTHR43591:SF110">
    <property type="entry name" value="RHODANESE DOMAIN-CONTAINING PROTEIN"/>
    <property type="match status" value="1"/>
</dbReference>
<evidence type="ECO:0000256" key="1">
    <source>
        <dbReference type="SAM" id="MobiDB-lite"/>
    </source>
</evidence>
<dbReference type="Pfam" id="PF08241">
    <property type="entry name" value="Methyltransf_11"/>
    <property type="match status" value="1"/>
</dbReference>
<name>A0A5C4JAV2_9ACTN</name>
<dbReference type="GO" id="GO:0008757">
    <property type="term" value="F:S-adenosylmethionine-dependent methyltransferase activity"/>
    <property type="evidence" value="ECO:0007669"/>
    <property type="project" value="InterPro"/>
</dbReference>
<dbReference type="Proteomes" id="UP000309174">
    <property type="component" value="Unassembled WGS sequence"/>
</dbReference>
<dbReference type="InterPro" id="IPR029063">
    <property type="entry name" value="SAM-dependent_MTases_sf"/>
</dbReference>
<dbReference type="SUPFAM" id="SSF53335">
    <property type="entry name" value="S-adenosyl-L-methionine-dependent methyltransferases"/>
    <property type="match status" value="1"/>
</dbReference>
<gene>
    <name evidence="3" type="ORF">ETD83_18245</name>
</gene>
<feature type="domain" description="Methyltransferase type 11" evidence="2">
    <location>
        <begin position="41"/>
        <end position="134"/>
    </location>
</feature>
<dbReference type="InterPro" id="IPR013216">
    <property type="entry name" value="Methyltransf_11"/>
</dbReference>
<feature type="region of interest" description="Disordered" evidence="1">
    <location>
        <begin position="224"/>
        <end position="245"/>
    </location>
</feature>
<dbReference type="CDD" id="cd02440">
    <property type="entry name" value="AdoMet_MTases"/>
    <property type="match status" value="1"/>
</dbReference>
<evidence type="ECO:0000313" key="3">
    <source>
        <dbReference type="EMBL" id="TMQ99235.1"/>
    </source>
</evidence>
<dbReference type="EMBL" id="VCKW01000086">
    <property type="protein sequence ID" value="TMQ99235.1"/>
    <property type="molecule type" value="Genomic_DNA"/>
</dbReference>
<feature type="compositionally biased region" description="Pro residues" evidence="1">
    <location>
        <begin position="225"/>
        <end position="245"/>
    </location>
</feature>
<evidence type="ECO:0000259" key="2">
    <source>
        <dbReference type="Pfam" id="PF08241"/>
    </source>
</evidence>
<keyword evidence="4" id="KW-1185">Reference proteome</keyword>
<comment type="caution">
    <text evidence="3">The sequence shown here is derived from an EMBL/GenBank/DDBJ whole genome shotgun (WGS) entry which is preliminary data.</text>
</comment>
<proteinExistence type="predicted"/>
<reference evidence="3 4" key="1">
    <citation type="submission" date="2019-05" db="EMBL/GenBank/DDBJ databases">
        <title>Draft genome sequence of Actinomadura sp. 14C53.</title>
        <authorList>
            <person name="Saricaoglu S."/>
            <person name="Isik K."/>
        </authorList>
    </citation>
    <scope>NUCLEOTIDE SEQUENCE [LARGE SCALE GENOMIC DNA]</scope>
    <source>
        <strain evidence="3 4">14C53</strain>
    </source>
</reference>
<keyword evidence="3" id="KW-0489">Methyltransferase</keyword>
<dbReference type="Gene3D" id="3.40.50.150">
    <property type="entry name" value="Vaccinia Virus protein VP39"/>
    <property type="match status" value="1"/>
</dbReference>